<dbReference type="InterPro" id="IPR006542">
    <property type="entry name" value="DUF1093"/>
</dbReference>
<dbReference type="NCBIfam" id="TIGR01655">
    <property type="entry name" value="yxeA_fam"/>
    <property type="match status" value="1"/>
</dbReference>
<protein>
    <submittedName>
        <fullName evidence="2">Cytoplasmic protein</fullName>
    </submittedName>
</protein>
<feature type="chain" id="PRO_5038945825" evidence="1">
    <location>
        <begin position="22"/>
        <end position="124"/>
    </location>
</feature>
<dbReference type="Gene3D" id="2.40.50.480">
    <property type="match status" value="1"/>
</dbReference>
<organism evidence="2 3">
    <name type="scientific">Bacillus thuringiensis serovar mexicanensis</name>
    <dbReference type="NCBI Taxonomy" id="180868"/>
    <lineage>
        <taxon>Bacteria</taxon>
        <taxon>Bacillati</taxon>
        <taxon>Bacillota</taxon>
        <taxon>Bacilli</taxon>
        <taxon>Bacillales</taxon>
        <taxon>Bacillaceae</taxon>
        <taxon>Bacillus</taxon>
        <taxon>Bacillus cereus group</taxon>
    </lineage>
</organism>
<dbReference type="PROSITE" id="PS51257">
    <property type="entry name" value="PROKAR_LIPOPROTEIN"/>
    <property type="match status" value="1"/>
</dbReference>
<accession>A0A242W7T6</accession>
<evidence type="ECO:0000313" key="2">
    <source>
        <dbReference type="EMBL" id="OTW47091.1"/>
    </source>
</evidence>
<evidence type="ECO:0000256" key="1">
    <source>
        <dbReference type="SAM" id="SignalP"/>
    </source>
</evidence>
<comment type="caution">
    <text evidence="2">The sequence shown here is derived from an EMBL/GenBank/DDBJ whole genome shotgun (WGS) entry which is preliminary data.</text>
</comment>
<dbReference type="PANTHER" id="PTHR36433:SF2">
    <property type="entry name" value="YXEA FAMILY PROTEIN"/>
    <property type="match status" value="1"/>
</dbReference>
<dbReference type="PANTHER" id="PTHR36433">
    <property type="entry name" value="HYPOTHETICAL CYTOSOLIC PROTEIN"/>
    <property type="match status" value="1"/>
</dbReference>
<dbReference type="SUPFAM" id="SSF159121">
    <property type="entry name" value="BC4932-like"/>
    <property type="match status" value="1"/>
</dbReference>
<dbReference type="Proteomes" id="UP000195152">
    <property type="component" value="Unassembled WGS sequence"/>
</dbReference>
<keyword evidence="1" id="KW-0732">Signal</keyword>
<sequence length="124" mass="14036">MKKLLASCAAFALFASFTVGCDISSPSKIGTEEYYVQIQGEGEIKNNKRVYALPTYNKDGDEKKVTFASQKPNNEKMKENAFLRLYIKQKDEKKTDIPDTEVKSYEEVQKSDLPAKTKEKLGVK</sequence>
<reference evidence="2 3" key="1">
    <citation type="submission" date="2016-10" db="EMBL/GenBank/DDBJ databases">
        <title>Comparative genomics of Bacillus thuringiensis reveals a path to pathogens against multiple invertebrate hosts.</title>
        <authorList>
            <person name="Zheng J."/>
            <person name="Gao Q."/>
            <person name="Liu H."/>
            <person name="Peng D."/>
            <person name="Ruan L."/>
            <person name="Sun M."/>
        </authorList>
    </citation>
    <scope>NUCLEOTIDE SEQUENCE [LARGE SCALE GENOMIC DNA]</scope>
    <source>
        <strain evidence="2">BGSC 4AC1</strain>
    </source>
</reference>
<feature type="signal peptide" evidence="1">
    <location>
        <begin position="1"/>
        <end position="21"/>
    </location>
</feature>
<dbReference type="EMBL" id="NFCF01000076">
    <property type="protein sequence ID" value="OTW47091.1"/>
    <property type="molecule type" value="Genomic_DNA"/>
</dbReference>
<dbReference type="AlphaFoldDB" id="A0A242W7T6"/>
<dbReference type="RefSeq" id="WP_000734546.1">
    <property type="nucleotide sequence ID" value="NZ_NFCF01000076.1"/>
</dbReference>
<name>A0A242W7T6_BACTU</name>
<evidence type="ECO:0000313" key="3">
    <source>
        <dbReference type="Proteomes" id="UP000195152"/>
    </source>
</evidence>
<proteinExistence type="predicted"/>
<dbReference type="Pfam" id="PF06486">
    <property type="entry name" value="DUF1093"/>
    <property type="match status" value="1"/>
</dbReference>
<dbReference type="InterPro" id="IPR036166">
    <property type="entry name" value="YxeA-like_sf"/>
</dbReference>
<gene>
    <name evidence="2" type="ORF">BK699_18120</name>
</gene>